<keyword evidence="5" id="KW-0411">Iron-sulfur</keyword>
<keyword evidence="2" id="KW-0479">Metal-binding</keyword>
<dbReference type="CDD" id="cd00207">
    <property type="entry name" value="fer2"/>
    <property type="match status" value="1"/>
</dbReference>
<dbReference type="GO" id="GO:0046872">
    <property type="term" value="F:metal ion binding"/>
    <property type="evidence" value="ECO:0007669"/>
    <property type="project" value="UniProtKB-KW"/>
</dbReference>
<dbReference type="EMBL" id="CP033969">
    <property type="protein sequence ID" value="AZG14643.1"/>
    <property type="molecule type" value="Genomic_DNA"/>
</dbReference>
<dbReference type="AlphaFoldDB" id="A0A3G8H263"/>
<dbReference type="InterPro" id="IPR002888">
    <property type="entry name" value="2Fe-2S-bd"/>
</dbReference>
<evidence type="ECO:0000256" key="4">
    <source>
        <dbReference type="ARBA" id="ARBA00023004"/>
    </source>
</evidence>
<evidence type="ECO:0000259" key="6">
    <source>
        <dbReference type="PROSITE" id="PS51085"/>
    </source>
</evidence>
<feature type="domain" description="2Fe-2S ferredoxin-type" evidence="6">
    <location>
        <begin position="1"/>
        <end position="76"/>
    </location>
</feature>
<dbReference type="Pfam" id="PF01799">
    <property type="entry name" value="Fer2_2"/>
    <property type="match status" value="1"/>
</dbReference>
<evidence type="ECO:0000256" key="2">
    <source>
        <dbReference type="ARBA" id="ARBA00022723"/>
    </source>
</evidence>
<dbReference type="InterPro" id="IPR036884">
    <property type="entry name" value="2Fe-2S-bd_dom_sf"/>
</dbReference>
<name>A0A3G8H263_9BURK</name>
<evidence type="ECO:0000256" key="5">
    <source>
        <dbReference type="ARBA" id="ARBA00023014"/>
    </source>
</evidence>
<dbReference type="PROSITE" id="PS51085">
    <property type="entry name" value="2FE2S_FER_2"/>
    <property type="match status" value="1"/>
</dbReference>
<dbReference type="InterPro" id="IPR051452">
    <property type="entry name" value="Diverse_Oxidoreductases"/>
</dbReference>
<reference evidence="8" key="1">
    <citation type="submission" date="2018-11" db="EMBL/GenBank/DDBJ databases">
        <title>FDA dAtabase for Regulatory Grade micrObial Sequences (FDA-ARGOS): Supporting development and validation of Infectious Disease Dx tests.</title>
        <authorList>
            <person name="Goldberg B."/>
            <person name="Campos J."/>
            <person name="Tallon L."/>
            <person name="Sadzewicz L."/>
            <person name="Zhao X."/>
            <person name="Vavikolanu K."/>
            <person name="Mehta A."/>
            <person name="Aluvathingal J."/>
            <person name="Nadendla S."/>
            <person name="Geyer C."/>
            <person name="Nandy P."/>
            <person name="Yan Y."/>
            <person name="Sichtig H."/>
        </authorList>
    </citation>
    <scope>NUCLEOTIDE SEQUENCE [LARGE SCALE GENOMIC DNA]</scope>
    <source>
        <strain evidence="8">FDAARGOS_614</strain>
    </source>
</reference>
<evidence type="ECO:0000313" key="8">
    <source>
        <dbReference type="Proteomes" id="UP000270411"/>
    </source>
</evidence>
<evidence type="ECO:0000313" key="7">
    <source>
        <dbReference type="EMBL" id="AZG14643.1"/>
    </source>
</evidence>
<dbReference type="GO" id="GO:0051537">
    <property type="term" value="F:2 iron, 2 sulfur cluster binding"/>
    <property type="evidence" value="ECO:0007669"/>
    <property type="project" value="UniProtKB-KW"/>
</dbReference>
<dbReference type="OrthoDB" id="9179439at2"/>
<evidence type="ECO:0000256" key="3">
    <source>
        <dbReference type="ARBA" id="ARBA00023002"/>
    </source>
</evidence>
<dbReference type="Proteomes" id="UP000270411">
    <property type="component" value="Chromosome 1"/>
</dbReference>
<evidence type="ECO:0000256" key="1">
    <source>
        <dbReference type="ARBA" id="ARBA00022714"/>
    </source>
</evidence>
<dbReference type="KEGG" id="cpau:EHF44_15040"/>
<dbReference type="Pfam" id="PF00111">
    <property type="entry name" value="Fer2"/>
    <property type="match status" value="1"/>
</dbReference>
<dbReference type="InterPro" id="IPR012675">
    <property type="entry name" value="Beta-grasp_dom_sf"/>
</dbReference>
<keyword evidence="1" id="KW-0001">2Fe-2S</keyword>
<dbReference type="InterPro" id="IPR001041">
    <property type="entry name" value="2Fe-2S_ferredoxin-type"/>
</dbReference>
<gene>
    <name evidence="7" type="ORF">EHF44_15040</name>
</gene>
<protein>
    <submittedName>
        <fullName evidence="7">(2Fe-2S)-binding protein</fullName>
    </submittedName>
</protein>
<dbReference type="RefSeq" id="WP_124684400.1">
    <property type="nucleotide sequence ID" value="NZ_CP033969.1"/>
</dbReference>
<dbReference type="PANTHER" id="PTHR44379">
    <property type="entry name" value="OXIDOREDUCTASE WITH IRON-SULFUR SUBUNIT"/>
    <property type="match status" value="1"/>
</dbReference>
<dbReference type="PROSITE" id="PS00197">
    <property type="entry name" value="2FE2S_FER_1"/>
    <property type="match status" value="1"/>
</dbReference>
<keyword evidence="4" id="KW-0408">Iron</keyword>
<dbReference type="InterPro" id="IPR006058">
    <property type="entry name" value="2Fe2S_fd_BS"/>
</dbReference>
<sequence>MTKININGQAHEVDLSSDTPLLWTLRDALGFTGTKFGCGMALCGACTVHVDGQPVRSCVTPISAVGTKQVRTIESMESDRVGRAVQDAWVELGVAQCGYCQAGQIMTATALLKANPKPTDEQIVAGMSGNLCRCGTYNRINAAVKLASTRLAANKTGAKA</sequence>
<dbReference type="GO" id="GO:0016491">
    <property type="term" value="F:oxidoreductase activity"/>
    <property type="evidence" value="ECO:0007669"/>
    <property type="project" value="UniProtKB-KW"/>
</dbReference>
<accession>A0A3G8H263</accession>
<dbReference type="Gene3D" id="1.10.150.120">
    <property type="entry name" value="[2Fe-2S]-binding domain"/>
    <property type="match status" value="1"/>
</dbReference>
<dbReference type="InterPro" id="IPR036010">
    <property type="entry name" value="2Fe-2S_ferredoxin-like_sf"/>
</dbReference>
<dbReference type="SUPFAM" id="SSF54292">
    <property type="entry name" value="2Fe-2S ferredoxin-like"/>
    <property type="match status" value="1"/>
</dbReference>
<dbReference type="Gene3D" id="3.10.20.30">
    <property type="match status" value="1"/>
</dbReference>
<proteinExistence type="predicted"/>
<dbReference type="SUPFAM" id="SSF47741">
    <property type="entry name" value="CO dehydrogenase ISP C-domain like"/>
    <property type="match status" value="1"/>
</dbReference>
<organism evidence="7 8">
    <name type="scientific">Cupriavidus pauculus</name>
    <dbReference type="NCBI Taxonomy" id="82633"/>
    <lineage>
        <taxon>Bacteria</taxon>
        <taxon>Pseudomonadati</taxon>
        <taxon>Pseudomonadota</taxon>
        <taxon>Betaproteobacteria</taxon>
        <taxon>Burkholderiales</taxon>
        <taxon>Burkholderiaceae</taxon>
        <taxon>Cupriavidus</taxon>
    </lineage>
</organism>
<dbReference type="PANTHER" id="PTHR44379:SF2">
    <property type="entry name" value="BLR6218 PROTEIN"/>
    <property type="match status" value="1"/>
</dbReference>
<keyword evidence="3" id="KW-0560">Oxidoreductase</keyword>